<keyword evidence="4 11" id="KW-0808">Transferase</keyword>
<dbReference type="AlphaFoldDB" id="A0A2S0KM09"/>
<dbReference type="InterPro" id="IPR000462">
    <property type="entry name" value="CDP-OH_P_trans"/>
</dbReference>
<gene>
    <name evidence="13" type="ORF">C5Q98_01910</name>
</gene>
<feature type="transmembrane region" description="Helical" evidence="12">
    <location>
        <begin position="140"/>
        <end position="159"/>
    </location>
</feature>
<evidence type="ECO:0000256" key="9">
    <source>
        <dbReference type="ARBA" id="ARBA00023209"/>
    </source>
</evidence>
<evidence type="ECO:0000256" key="4">
    <source>
        <dbReference type="ARBA" id="ARBA00022679"/>
    </source>
</evidence>
<organism evidence="13 14">
    <name type="scientific">Fastidiosipila sanguinis</name>
    <dbReference type="NCBI Taxonomy" id="236753"/>
    <lineage>
        <taxon>Bacteria</taxon>
        <taxon>Bacillati</taxon>
        <taxon>Bacillota</taxon>
        <taxon>Clostridia</taxon>
        <taxon>Eubacteriales</taxon>
        <taxon>Oscillospiraceae</taxon>
        <taxon>Fastidiosipila</taxon>
    </lineage>
</organism>
<evidence type="ECO:0000256" key="2">
    <source>
        <dbReference type="ARBA" id="ARBA00010441"/>
    </source>
</evidence>
<evidence type="ECO:0000256" key="7">
    <source>
        <dbReference type="ARBA" id="ARBA00023098"/>
    </source>
</evidence>
<evidence type="ECO:0000256" key="3">
    <source>
        <dbReference type="ARBA" id="ARBA00022516"/>
    </source>
</evidence>
<dbReference type="GO" id="GO:0046474">
    <property type="term" value="P:glycerophospholipid biosynthetic process"/>
    <property type="evidence" value="ECO:0007669"/>
    <property type="project" value="TreeGrafter"/>
</dbReference>
<dbReference type="GO" id="GO:0016020">
    <property type="term" value="C:membrane"/>
    <property type="evidence" value="ECO:0007669"/>
    <property type="project" value="UniProtKB-SubCell"/>
</dbReference>
<dbReference type="Gene3D" id="1.20.120.1760">
    <property type="match status" value="1"/>
</dbReference>
<evidence type="ECO:0000256" key="12">
    <source>
        <dbReference type="SAM" id="Phobius"/>
    </source>
</evidence>
<keyword evidence="5 12" id="KW-0812">Transmembrane</keyword>
<dbReference type="PANTHER" id="PTHR14269:SF11">
    <property type="entry name" value="CDP-DIACYLGLYCEROL--GLYCEROL-3-PHOSPHATE 3-PHOSPHATIDYLTRANSFERASE"/>
    <property type="match status" value="1"/>
</dbReference>
<evidence type="ECO:0000256" key="6">
    <source>
        <dbReference type="ARBA" id="ARBA00022989"/>
    </source>
</evidence>
<dbReference type="EMBL" id="CP027226">
    <property type="protein sequence ID" value="AVM42061.1"/>
    <property type="molecule type" value="Genomic_DNA"/>
</dbReference>
<dbReference type="KEGG" id="fsa:C5Q98_01910"/>
<keyword evidence="14" id="KW-1185">Reference proteome</keyword>
<feature type="transmembrane region" description="Helical" evidence="12">
    <location>
        <begin position="108"/>
        <end position="128"/>
    </location>
</feature>
<evidence type="ECO:0000256" key="10">
    <source>
        <dbReference type="ARBA" id="ARBA00023264"/>
    </source>
</evidence>
<evidence type="ECO:0008006" key="15">
    <source>
        <dbReference type="Google" id="ProtNLM"/>
    </source>
</evidence>
<keyword evidence="10" id="KW-1208">Phospholipid metabolism</keyword>
<dbReference type="Pfam" id="PF01066">
    <property type="entry name" value="CDP-OH_P_transf"/>
    <property type="match status" value="1"/>
</dbReference>
<accession>A0A2S0KM09</accession>
<keyword evidence="7" id="KW-0443">Lipid metabolism</keyword>
<evidence type="ECO:0000313" key="13">
    <source>
        <dbReference type="EMBL" id="AVM42061.1"/>
    </source>
</evidence>
<comment type="subcellular location">
    <subcellularLocation>
        <location evidence="1">Membrane</location>
        <topology evidence="1">Multi-pass membrane protein</topology>
    </subcellularLocation>
</comment>
<evidence type="ECO:0000256" key="8">
    <source>
        <dbReference type="ARBA" id="ARBA00023136"/>
    </source>
</evidence>
<name>A0A2S0KM09_9FIRM</name>
<keyword evidence="6 12" id="KW-1133">Transmembrane helix</keyword>
<dbReference type="InterPro" id="IPR043130">
    <property type="entry name" value="CDP-OH_PTrfase_TM_dom"/>
</dbReference>
<dbReference type="Proteomes" id="UP000237947">
    <property type="component" value="Chromosome"/>
</dbReference>
<keyword evidence="8 12" id="KW-0472">Membrane</keyword>
<evidence type="ECO:0000256" key="11">
    <source>
        <dbReference type="RuleBase" id="RU003750"/>
    </source>
</evidence>
<dbReference type="PROSITE" id="PS00379">
    <property type="entry name" value="CDP_ALCOHOL_P_TRANSF"/>
    <property type="match status" value="1"/>
</dbReference>
<sequence>MYCLGEYVLTENIGKIDWKKQITVPNLISLIRLLAIPFLGYEIYQSKGFSTLSVILFAGIWATDFLDGYVARKFNQVSDIGKLLDPMVDKVLHTVTAVMMTVVGRVPVWVMVTLVIKEILMVISAMYLLSKKIIVSSRWYGKLATVLVALAFGIVFLLSPDYAWLSGYIFIVPMVMLYFAMFAYLYRIRLVKKHNLLHEAEINSSGFRDISSIDIKNW</sequence>
<dbReference type="InterPro" id="IPR048254">
    <property type="entry name" value="CDP_ALCOHOL_P_TRANSF_CS"/>
</dbReference>
<keyword evidence="9" id="KW-0594">Phospholipid biosynthesis</keyword>
<comment type="similarity">
    <text evidence="2 11">Belongs to the CDP-alcohol phosphatidyltransferase class-I family.</text>
</comment>
<dbReference type="InterPro" id="IPR050324">
    <property type="entry name" value="CDP-alcohol_PTase-I"/>
</dbReference>
<feature type="transmembrane region" description="Helical" evidence="12">
    <location>
        <begin position="48"/>
        <end position="66"/>
    </location>
</feature>
<evidence type="ECO:0000256" key="5">
    <source>
        <dbReference type="ARBA" id="ARBA00022692"/>
    </source>
</evidence>
<evidence type="ECO:0000256" key="1">
    <source>
        <dbReference type="ARBA" id="ARBA00004141"/>
    </source>
</evidence>
<feature type="transmembrane region" description="Helical" evidence="12">
    <location>
        <begin position="22"/>
        <end position="41"/>
    </location>
</feature>
<protein>
    <recommendedName>
        <fullName evidence="15">CDP-diacylglycerol--glycerol-3-phosphate 1-phosphatidyltransferase</fullName>
    </recommendedName>
</protein>
<keyword evidence="3" id="KW-0444">Lipid biosynthesis</keyword>
<reference evidence="14" key="1">
    <citation type="submission" date="2018-02" db="EMBL/GenBank/DDBJ databases">
        <authorList>
            <person name="Holder M.E."/>
            <person name="Ajami N.J."/>
            <person name="Petrosino J.F."/>
        </authorList>
    </citation>
    <scope>NUCLEOTIDE SEQUENCE [LARGE SCALE GENOMIC DNA]</scope>
    <source>
        <strain evidence="14">CCUG 47711</strain>
    </source>
</reference>
<dbReference type="GO" id="GO:0016780">
    <property type="term" value="F:phosphotransferase activity, for other substituted phosphate groups"/>
    <property type="evidence" value="ECO:0007669"/>
    <property type="project" value="InterPro"/>
</dbReference>
<proteinExistence type="inferred from homology"/>
<evidence type="ECO:0000313" key="14">
    <source>
        <dbReference type="Proteomes" id="UP000237947"/>
    </source>
</evidence>
<feature type="transmembrane region" description="Helical" evidence="12">
    <location>
        <begin position="165"/>
        <end position="186"/>
    </location>
</feature>
<dbReference type="PANTHER" id="PTHR14269">
    <property type="entry name" value="CDP-DIACYLGLYCEROL--GLYCEROL-3-PHOSPHATE 3-PHOSPHATIDYLTRANSFERASE-RELATED"/>
    <property type="match status" value="1"/>
</dbReference>